<dbReference type="Proteomes" id="UP000594263">
    <property type="component" value="Unplaced"/>
</dbReference>
<dbReference type="EnsemblPlants" id="Kaladp0488s0029.1.v1.1">
    <property type="protein sequence ID" value="Kaladp0488s0029.1.v1.1"/>
    <property type="gene ID" value="Kaladp0488s0029.v1.1"/>
</dbReference>
<evidence type="ECO:0000256" key="3">
    <source>
        <dbReference type="ARBA" id="ARBA00023242"/>
    </source>
</evidence>
<dbReference type="GO" id="GO:0017056">
    <property type="term" value="F:structural constituent of nuclear pore"/>
    <property type="evidence" value="ECO:0007669"/>
    <property type="project" value="TreeGrafter"/>
</dbReference>
<keyword evidence="6" id="KW-1185">Reference proteome</keyword>
<keyword evidence="3" id="KW-0539">Nucleus</keyword>
<evidence type="ECO:0000313" key="6">
    <source>
        <dbReference type="Proteomes" id="UP000594263"/>
    </source>
</evidence>
<name>A0A7N0VBG4_KALFE</name>
<dbReference type="InterPro" id="IPR036322">
    <property type="entry name" value="WD40_repeat_dom_sf"/>
</dbReference>
<dbReference type="Gramene" id="Kaladp0488s0029.1.v1.1">
    <property type="protein sequence ID" value="Kaladp0488s0029.1.v1.1"/>
    <property type="gene ID" value="Kaladp0488s0029.v1.1"/>
</dbReference>
<dbReference type="GO" id="GO:0005643">
    <property type="term" value="C:nuclear pore"/>
    <property type="evidence" value="ECO:0007669"/>
    <property type="project" value="UniProtKB-ARBA"/>
</dbReference>
<evidence type="ECO:0000256" key="1">
    <source>
        <dbReference type="ARBA" id="ARBA00004123"/>
    </source>
</evidence>
<comment type="subcellular location">
    <subcellularLocation>
        <location evidence="1">Nucleus</location>
    </subcellularLocation>
</comment>
<dbReference type="InterPro" id="IPR059141">
    <property type="entry name" value="Beta-prop_Nup120_160"/>
</dbReference>
<evidence type="ECO:0000259" key="4">
    <source>
        <dbReference type="Pfam" id="PF11715"/>
    </source>
</evidence>
<organism evidence="5 6">
    <name type="scientific">Kalanchoe fedtschenkoi</name>
    <name type="common">Lavender scallops</name>
    <name type="synonym">South American air plant</name>
    <dbReference type="NCBI Taxonomy" id="63787"/>
    <lineage>
        <taxon>Eukaryota</taxon>
        <taxon>Viridiplantae</taxon>
        <taxon>Streptophyta</taxon>
        <taxon>Embryophyta</taxon>
        <taxon>Tracheophyta</taxon>
        <taxon>Spermatophyta</taxon>
        <taxon>Magnoliopsida</taxon>
        <taxon>eudicotyledons</taxon>
        <taxon>Gunneridae</taxon>
        <taxon>Pentapetalae</taxon>
        <taxon>Saxifragales</taxon>
        <taxon>Crassulaceae</taxon>
        <taxon>Kalanchoe</taxon>
    </lineage>
</organism>
<accession>A0A7N0VBG4</accession>
<dbReference type="PANTHER" id="PTHR21286:SF0">
    <property type="entry name" value="NUCLEAR PORE COMPLEX PROTEIN NUP160"/>
    <property type="match status" value="1"/>
</dbReference>
<sequence length="312" mass="34630">MEDKTRLAGMEVPVITADVDWMEVAVPADLVPQQPSTVTESSLSFAPPSFRNAAAGSSAFGNPPRYVVWRIHDNMLNAVELVEFSAYGDLPRIGLRVIFPTDLFASVYVCKEEIGSKQGDCFQLYALTISGLAYCLPLKVFSIYESCSIFPCDQIKFFNLHKFQHHAAITTFAARNGHFLVGRDDGSVGCFQLQAAPGDVHELRDDGGIGRLWGLIARSKMVGAVQDIRILEILGRNLVFVLHLDGTLRVWDLQGYNRVFSYGIGTGMPAGKSFNPFDSCMLGYCNCFILDLNVYVMSRVQITQNVWQFNNC</sequence>
<protein>
    <recommendedName>
        <fullName evidence="4">Nucleoporin Nup120/160 beta-propeller domain-containing protein</fullName>
    </recommendedName>
</protein>
<feature type="domain" description="Nucleoporin Nup120/160 beta-propeller" evidence="4">
    <location>
        <begin position="65"/>
        <end position="262"/>
    </location>
</feature>
<evidence type="ECO:0000313" key="5">
    <source>
        <dbReference type="EnsemblPlants" id="Kaladp0488s0029.1.v1.1"/>
    </source>
</evidence>
<keyword evidence="2" id="KW-0813">Transport</keyword>
<evidence type="ECO:0000256" key="2">
    <source>
        <dbReference type="ARBA" id="ARBA00022448"/>
    </source>
</evidence>
<reference evidence="5" key="1">
    <citation type="submission" date="2021-01" db="UniProtKB">
        <authorList>
            <consortium name="EnsemblPlants"/>
        </authorList>
    </citation>
    <scope>IDENTIFICATION</scope>
</reference>
<dbReference type="InterPro" id="IPR021717">
    <property type="entry name" value="Nucleoporin_Nup160"/>
</dbReference>
<dbReference type="Pfam" id="PF11715">
    <property type="entry name" value="Beta-prop_Nup120_160"/>
    <property type="match status" value="1"/>
</dbReference>
<dbReference type="PANTHER" id="PTHR21286">
    <property type="entry name" value="NUCLEAR PORE COMPLEX PROTEIN NUP160"/>
    <property type="match status" value="1"/>
</dbReference>
<dbReference type="SUPFAM" id="SSF50978">
    <property type="entry name" value="WD40 repeat-like"/>
    <property type="match status" value="1"/>
</dbReference>
<dbReference type="OMA" id="VISEVCG"/>
<proteinExistence type="predicted"/>
<dbReference type="AlphaFoldDB" id="A0A7N0VBG4"/>